<evidence type="ECO:0000256" key="1">
    <source>
        <dbReference type="ARBA" id="ARBA00004496"/>
    </source>
</evidence>
<evidence type="ECO:0000256" key="8">
    <source>
        <dbReference type="ARBA" id="ARBA00023163"/>
    </source>
</evidence>
<dbReference type="Gene3D" id="3.30.1490.190">
    <property type="match status" value="1"/>
</dbReference>
<dbReference type="PANTHER" id="PTHR33202:SF1">
    <property type="entry name" value="FERRIC UPTAKE REGULATION PROTEIN"/>
    <property type="match status" value="1"/>
</dbReference>
<keyword evidence="6" id="KW-0805">Transcription regulation</keyword>
<evidence type="ECO:0000313" key="12">
    <source>
        <dbReference type="Proteomes" id="UP000198833"/>
    </source>
</evidence>
<evidence type="ECO:0000313" key="11">
    <source>
        <dbReference type="EMBL" id="SEP68577.1"/>
    </source>
</evidence>
<evidence type="ECO:0000256" key="10">
    <source>
        <dbReference type="PIRSR" id="PIRSR602481-2"/>
    </source>
</evidence>
<evidence type="ECO:0000256" key="3">
    <source>
        <dbReference type="ARBA" id="ARBA00022490"/>
    </source>
</evidence>
<dbReference type="GO" id="GO:0045892">
    <property type="term" value="P:negative regulation of DNA-templated transcription"/>
    <property type="evidence" value="ECO:0007669"/>
    <property type="project" value="TreeGrafter"/>
</dbReference>
<feature type="binding site" evidence="9">
    <location>
        <position position="156"/>
    </location>
    <ligand>
        <name>Zn(2+)</name>
        <dbReference type="ChEBI" id="CHEBI:29105"/>
    </ligand>
</feature>
<accession>A0A1H8ZWF1</accession>
<comment type="subcellular location">
    <subcellularLocation>
        <location evidence="1">Cytoplasm</location>
    </subcellularLocation>
</comment>
<dbReference type="GO" id="GO:0005737">
    <property type="term" value="C:cytoplasm"/>
    <property type="evidence" value="ECO:0007669"/>
    <property type="project" value="UniProtKB-SubCell"/>
</dbReference>
<organism evidence="11 12">
    <name type="scientific">Ignavigranum ruoffiae</name>
    <dbReference type="NCBI Taxonomy" id="89093"/>
    <lineage>
        <taxon>Bacteria</taxon>
        <taxon>Bacillati</taxon>
        <taxon>Bacillota</taxon>
        <taxon>Bacilli</taxon>
        <taxon>Lactobacillales</taxon>
        <taxon>Aerococcaceae</taxon>
        <taxon>Ignavigranum</taxon>
    </lineage>
</organism>
<name>A0A1H8ZWF1_9LACT</name>
<keyword evidence="10" id="KW-0408">Iron</keyword>
<dbReference type="PANTHER" id="PTHR33202">
    <property type="entry name" value="ZINC UPTAKE REGULATION PROTEIN"/>
    <property type="match status" value="1"/>
</dbReference>
<dbReference type="GO" id="GO:0000976">
    <property type="term" value="F:transcription cis-regulatory region binding"/>
    <property type="evidence" value="ECO:0007669"/>
    <property type="project" value="TreeGrafter"/>
</dbReference>
<evidence type="ECO:0000256" key="4">
    <source>
        <dbReference type="ARBA" id="ARBA00022491"/>
    </source>
</evidence>
<dbReference type="InterPro" id="IPR043135">
    <property type="entry name" value="Fur_C"/>
</dbReference>
<protein>
    <submittedName>
        <fullName evidence="11">Zinc uptake regulator, Fur family</fullName>
    </submittedName>
</protein>
<dbReference type="GO" id="GO:0008270">
    <property type="term" value="F:zinc ion binding"/>
    <property type="evidence" value="ECO:0007669"/>
    <property type="project" value="TreeGrafter"/>
</dbReference>
<dbReference type="SUPFAM" id="SSF46785">
    <property type="entry name" value="Winged helix' DNA-binding domain"/>
    <property type="match status" value="1"/>
</dbReference>
<dbReference type="GO" id="GO:0003700">
    <property type="term" value="F:DNA-binding transcription factor activity"/>
    <property type="evidence" value="ECO:0007669"/>
    <property type="project" value="InterPro"/>
</dbReference>
<comment type="similarity">
    <text evidence="2">Belongs to the Fur family.</text>
</comment>
<feature type="binding site" evidence="9">
    <location>
        <position position="116"/>
    </location>
    <ligand>
        <name>Zn(2+)</name>
        <dbReference type="ChEBI" id="CHEBI:29105"/>
    </ligand>
</feature>
<evidence type="ECO:0000256" key="5">
    <source>
        <dbReference type="ARBA" id="ARBA00022833"/>
    </source>
</evidence>
<comment type="cofactor">
    <cofactor evidence="9">
        <name>Zn(2+)</name>
        <dbReference type="ChEBI" id="CHEBI:29105"/>
    </cofactor>
    <text evidence="9">Binds 1 zinc ion per subunit.</text>
</comment>
<evidence type="ECO:0000256" key="9">
    <source>
        <dbReference type="PIRSR" id="PIRSR602481-1"/>
    </source>
</evidence>
<feature type="binding site" evidence="9">
    <location>
        <position position="153"/>
    </location>
    <ligand>
        <name>Zn(2+)</name>
        <dbReference type="ChEBI" id="CHEBI:29105"/>
    </ligand>
</feature>
<dbReference type="STRING" id="89093.SAMN04488558_101355"/>
<dbReference type="OrthoDB" id="8659436at2"/>
<dbReference type="InterPro" id="IPR036390">
    <property type="entry name" value="WH_DNA-bd_sf"/>
</dbReference>
<proteinExistence type="inferred from homology"/>
<dbReference type="GO" id="GO:1900376">
    <property type="term" value="P:regulation of secondary metabolite biosynthetic process"/>
    <property type="evidence" value="ECO:0007669"/>
    <property type="project" value="TreeGrafter"/>
</dbReference>
<evidence type="ECO:0000256" key="6">
    <source>
        <dbReference type="ARBA" id="ARBA00023015"/>
    </source>
</evidence>
<dbReference type="Pfam" id="PF01475">
    <property type="entry name" value="FUR"/>
    <property type="match status" value="1"/>
</dbReference>
<dbReference type="AlphaFoldDB" id="A0A1H8ZWF1"/>
<keyword evidence="5 9" id="KW-0862">Zinc</keyword>
<dbReference type="EMBL" id="FOEN01000001">
    <property type="protein sequence ID" value="SEP68577.1"/>
    <property type="molecule type" value="Genomic_DNA"/>
</dbReference>
<dbReference type="Gene3D" id="1.10.10.10">
    <property type="entry name" value="Winged helix-like DNA-binding domain superfamily/Winged helix DNA-binding domain"/>
    <property type="match status" value="1"/>
</dbReference>
<dbReference type="Proteomes" id="UP000198833">
    <property type="component" value="Unassembled WGS sequence"/>
</dbReference>
<keyword evidence="3" id="KW-0963">Cytoplasm</keyword>
<comment type="cofactor">
    <cofactor evidence="10">
        <name>Mn(2+)</name>
        <dbReference type="ChEBI" id="CHEBI:29035"/>
    </cofactor>
    <cofactor evidence="10">
        <name>Fe(2+)</name>
        <dbReference type="ChEBI" id="CHEBI:29033"/>
    </cofactor>
    <text evidence="10">Binds 1 Mn(2+) or Fe(2+) ion per subunit.</text>
</comment>
<evidence type="ECO:0000256" key="7">
    <source>
        <dbReference type="ARBA" id="ARBA00023125"/>
    </source>
</evidence>
<dbReference type="InterPro" id="IPR036388">
    <property type="entry name" value="WH-like_DNA-bd_sf"/>
</dbReference>
<dbReference type="InterPro" id="IPR002481">
    <property type="entry name" value="FUR"/>
</dbReference>
<feature type="binding site" evidence="10">
    <location>
        <position position="145"/>
    </location>
    <ligand>
        <name>Fe cation</name>
        <dbReference type="ChEBI" id="CHEBI:24875"/>
    </ligand>
</feature>
<dbReference type="CDD" id="cd07153">
    <property type="entry name" value="Fur_like"/>
    <property type="match status" value="1"/>
</dbReference>
<evidence type="ECO:0000256" key="2">
    <source>
        <dbReference type="ARBA" id="ARBA00007957"/>
    </source>
</evidence>
<keyword evidence="12" id="KW-1185">Reference proteome</keyword>
<feature type="binding site" evidence="9">
    <location>
        <position position="119"/>
    </location>
    <ligand>
        <name>Zn(2+)</name>
        <dbReference type="ChEBI" id="CHEBI:29105"/>
    </ligand>
</feature>
<feature type="binding site" evidence="10">
    <location>
        <position position="110"/>
    </location>
    <ligand>
        <name>Fe cation</name>
        <dbReference type="ChEBI" id="CHEBI:24875"/>
    </ligand>
</feature>
<dbReference type="RefSeq" id="WP_092570153.1">
    <property type="nucleotide sequence ID" value="NZ_FOEN01000001.1"/>
</dbReference>
<keyword evidence="4" id="KW-0678">Repressor</keyword>
<keyword evidence="9" id="KW-0479">Metal-binding</keyword>
<keyword evidence="7" id="KW-0238">DNA-binding</keyword>
<sequence length="159" mass="18497">MEKIEDLKKASQLNGHYDDPEELVEASLALLKDQGFKMTKKRREILEIFAEEQNYHSAKEIHSTLTKKYPTMSYNTTYRNLYDFVENGILESTEYNQEQLFRIACNHNHHHHHFICTSCGMTIAIDVCPMDLVGSALDDVYVESHRFEVFGLCQKCMKA</sequence>
<keyword evidence="8" id="KW-0804">Transcription</keyword>
<reference evidence="11 12" key="1">
    <citation type="submission" date="2016-10" db="EMBL/GenBank/DDBJ databases">
        <authorList>
            <person name="de Groot N.N."/>
        </authorList>
    </citation>
    <scope>NUCLEOTIDE SEQUENCE [LARGE SCALE GENOMIC DNA]</scope>
    <source>
        <strain evidence="11 12">DSM 15695</strain>
    </source>
</reference>
<gene>
    <name evidence="11" type="ORF">SAMN04488558_101355</name>
</gene>